<dbReference type="RefSeq" id="WP_173667305.1">
    <property type="nucleotide sequence ID" value="NZ_JYFN01000048.1"/>
</dbReference>
<proteinExistence type="predicted"/>
<accession>A0A0D8BBY6</accession>
<dbReference type="AlphaFoldDB" id="A0A0D8BBY6"/>
<dbReference type="Proteomes" id="UP000032545">
    <property type="component" value="Unassembled WGS sequence"/>
</dbReference>
<gene>
    <name evidence="1" type="ORF">FF36_04763</name>
</gene>
<dbReference type="EMBL" id="JYFN01000048">
    <property type="protein sequence ID" value="KJE20892.1"/>
    <property type="molecule type" value="Genomic_DNA"/>
</dbReference>
<keyword evidence="2" id="KW-1185">Reference proteome</keyword>
<evidence type="ECO:0008006" key="3">
    <source>
        <dbReference type="Google" id="ProtNLM"/>
    </source>
</evidence>
<evidence type="ECO:0000313" key="1">
    <source>
        <dbReference type="EMBL" id="KJE20892.1"/>
    </source>
</evidence>
<reference evidence="2" key="1">
    <citation type="submission" date="2015-02" db="EMBL/GenBank/DDBJ databases">
        <title>Draft Genome of Frankia sp. CpI1-S.</title>
        <authorList>
            <person name="Oshone R.T."/>
            <person name="Ngom M."/>
            <person name="Ghodhbane-Gtari F."/>
            <person name="Gtari M."/>
            <person name="Morris K."/>
            <person name="Thomas K."/>
            <person name="Sen A."/>
            <person name="Tisa L.S."/>
        </authorList>
    </citation>
    <scope>NUCLEOTIDE SEQUENCE [LARGE SCALE GENOMIC DNA]</scope>
    <source>
        <strain evidence="2">CpI1-S</strain>
    </source>
</reference>
<name>A0A0D8BBY6_9ACTN</name>
<comment type="caution">
    <text evidence="1">The sequence shown here is derived from an EMBL/GenBank/DDBJ whole genome shotgun (WGS) entry which is preliminary data.</text>
</comment>
<evidence type="ECO:0000313" key="2">
    <source>
        <dbReference type="Proteomes" id="UP000032545"/>
    </source>
</evidence>
<protein>
    <recommendedName>
        <fullName evidence="3">Transposase</fullName>
    </recommendedName>
</protein>
<dbReference type="PATRIC" id="fig|1502723.3.peg.4734"/>
<organism evidence="1 2">
    <name type="scientific">Frankia torreyi</name>
    <dbReference type="NCBI Taxonomy" id="1856"/>
    <lineage>
        <taxon>Bacteria</taxon>
        <taxon>Bacillati</taxon>
        <taxon>Actinomycetota</taxon>
        <taxon>Actinomycetes</taxon>
        <taxon>Frankiales</taxon>
        <taxon>Frankiaceae</taxon>
        <taxon>Frankia</taxon>
    </lineage>
</organism>
<reference evidence="1 2" key="2">
    <citation type="journal article" date="2016" name="Genome Announc.">
        <title>Permanent Draft Genome Sequences for Two Variants of Frankia sp. Strain CpI1, the First Frankia Strain Isolated from Root Nodules of Comptonia peregrina.</title>
        <authorList>
            <person name="Oshone R."/>
            <person name="Hurst S.G.IV."/>
            <person name="Abebe-Akele F."/>
            <person name="Simpson S."/>
            <person name="Morris K."/>
            <person name="Thomas W.K."/>
            <person name="Tisa L.S."/>
        </authorList>
    </citation>
    <scope>NUCLEOTIDE SEQUENCE [LARGE SCALE GENOMIC DNA]</scope>
    <source>
        <strain evidence="2">CpI1-S</strain>
    </source>
</reference>
<sequence length="89" mass="10105">MEPRTGPGGSNHDKYLRLILDLGVKPLIARPAPRTAPGSVPNAGWRSSFAHLHGFRRLHIRWEIRDDIHETFLTLGCALICRRRLKASR</sequence>